<dbReference type="InterPro" id="IPR048255">
    <property type="entry name" value="IML1_N"/>
</dbReference>
<name>A0A7M7P7B3_STRPU</name>
<dbReference type="GO" id="GO:0005765">
    <property type="term" value="C:lysosomal membrane"/>
    <property type="evidence" value="ECO:0000318"/>
    <property type="project" value="GO_Central"/>
</dbReference>
<feature type="compositionally biased region" description="Low complexity" evidence="1">
    <location>
        <begin position="686"/>
        <end position="702"/>
    </location>
</feature>
<dbReference type="InterPro" id="IPR036390">
    <property type="entry name" value="WH_DNA-bd_sf"/>
</dbReference>
<feature type="region of interest" description="Disordered" evidence="1">
    <location>
        <begin position="1072"/>
        <end position="1131"/>
    </location>
</feature>
<feature type="domain" description="DEPDC5 C-terminal" evidence="3">
    <location>
        <begin position="1596"/>
        <end position="1651"/>
    </location>
</feature>
<dbReference type="GO" id="GO:1990130">
    <property type="term" value="C:GATOR1 complex"/>
    <property type="evidence" value="ECO:0000318"/>
    <property type="project" value="GO_Central"/>
</dbReference>
<accession>A0A7M7P7B3</accession>
<feature type="domain" description="DEPDC5 C-terminal" evidence="3">
    <location>
        <begin position="1255"/>
        <end position="1527"/>
    </location>
</feature>
<dbReference type="EnsemblMetazoa" id="XM_030991230">
    <property type="protein sequence ID" value="XP_030847090"/>
    <property type="gene ID" value="LOC591890"/>
</dbReference>
<reference evidence="6" key="1">
    <citation type="submission" date="2015-02" db="EMBL/GenBank/DDBJ databases">
        <title>Genome sequencing for Strongylocentrotus purpuratus.</title>
        <authorList>
            <person name="Murali S."/>
            <person name="Liu Y."/>
            <person name="Vee V."/>
            <person name="English A."/>
            <person name="Wang M."/>
            <person name="Skinner E."/>
            <person name="Han Y."/>
            <person name="Muzny D.M."/>
            <person name="Worley K.C."/>
            <person name="Gibbs R.A."/>
        </authorList>
    </citation>
    <scope>NUCLEOTIDE SEQUENCE</scope>
</reference>
<dbReference type="InParanoid" id="A0A7M7P7B3"/>
<dbReference type="OrthoDB" id="39497at2759"/>
<evidence type="ECO:0000259" key="3">
    <source>
        <dbReference type="Pfam" id="PF19418"/>
    </source>
</evidence>
<dbReference type="GO" id="GO:0010508">
    <property type="term" value="P:positive regulation of autophagy"/>
    <property type="evidence" value="ECO:0000318"/>
    <property type="project" value="GO_Central"/>
</dbReference>
<feature type="compositionally biased region" description="Basic and acidic residues" evidence="1">
    <location>
        <begin position="530"/>
        <end position="539"/>
    </location>
</feature>
<feature type="domain" description="Vacuolar membrane-associated protein Iml1 N-terminal" evidence="2">
    <location>
        <begin position="98"/>
        <end position="382"/>
    </location>
</feature>
<keyword evidence="6" id="KW-1185">Reference proteome</keyword>
<evidence type="ECO:0000313" key="5">
    <source>
        <dbReference type="EnsemblMetazoa" id="XP_030847090"/>
    </source>
</evidence>
<feature type="compositionally biased region" description="Low complexity" evidence="1">
    <location>
        <begin position="740"/>
        <end position="756"/>
    </location>
</feature>
<feature type="region of interest" description="Disordered" evidence="1">
    <location>
        <begin position="686"/>
        <end position="778"/>
    </location>
</feature>
<evidence type="ECO:0000313" key="6">
    <source>
        <dbReference type="Proteomes" id="UP000007110"/>
    </source>
</evidence>
<dbReference type="GeneID" id="591890"/>
<dbReference type="GO" id="GO:0034198">
    <property type="term" value="P:cellular response to amino acid starvation"/>
    <property type="evidence" value="ECO:0000318"/>
    <property type="project" value="GO_Central"/>
</dbReference>
<protein>
    <recommendedName>
        <fullName evidence="7">DEP domain-containing protein</fullName>
    </recommendedName>
</protein>
<organism evidence="5 6">
    <name type="scientific">Strongylocentrotus purpuratus</name>
    <name type="common">Purple sea urchin</name>
    <dbReference type="NCBI Taxonomy" id="7668"/>
    <lineage>
        <taxon>Eukaryota</taxon>
        <taxon>Metazoa</taxon>
        <taxon>Echinodermata</taxon>
        <taxon>Eleutherozoa</taxon>
        <taxon>Echinozoa</taxon>
        <taxon>Echinoidea</taxon>
        <taxon>Euechinoidea</taxon>
        <taxon>Echinacea</taxon>
        <taxon>Camarodonta</taxon>
        <taxon>Echinidea</taxon>
        <taxon>Strongylocentrotidae</taxon>
        <taxon>Strongylocentrotus</taxon>
    </lineage>
</organism>
<dbReference type="Pfam" id="PF19418">
    <property type="entry name" value="DEPDC5_CTD"/>
    <property type="match status" value="2"/>
</dbReference>
<dbReference type="Proteomes" id="UP000007110">
    <property type="component" value="Unassembled WGS sequence"/>
</dbReference>
<feature type="region of interest" description="Disordered" evidence="1">
    <location>
        <begin position="483"/>
        <end position="571"/>
    </location>
</feature>
<dbReference type="InterPro" id="IPR045838">
    <property type="entry name" value="DEPDC5_CTD"/>
</dbReference>
<dbReference type="PANTHER" id="PTHR13179:SF8">
    <property type="entry name" value="GATOR COMPLEX PROTEIN DEPDC5"/>
    <property type="match status" value="1"/>
</dbReference>
<feature type="domain" description="IML1 N-terminal double psi beta-barrel" evidence="4">
    <location>
        <begin position="1"/>
        <end position="86"/>
    </location>
</feature>
<evidence type="ECO:0000259" key="2">
    <source>
        <dbReference type="Pfam" id="PF12257"/>
    </source>
</evidence>
<evidence type="ECO:0000259" key="4">
    <source>
        <dbReference type="Pfam" id="PF23013"/>
    </source>
</evidence>
<dbReference type="CDD" id="cd04449">
    <property type="entry name" value="DEP_DEPDC5-like"/>
    <property type="match status" value="1"/>
</dbReference>
<feature type="region of interest" description="Disordered" evidence="1">
    <location>
        <begin position="584"/>
        <end position="607"/>
    </location>
</feature>
<dbReference type="Pfam" id="PF23013">
    <property type="entry name" value="IML1_N"/>
    <property type="match status" value="1"/>
</dbReference>
<dbReference type="OMA" id="FEKCVNG"/>
<feature type="compositionally biased region" description="Polar residues" evidence="1">
    <location>
        <begin position="540"/>
        <end position="551"/>
    </location>
</feature>
<evidence type="ECO:0000256" key="1">
    <source>
        <dbReference type="SAM" id="MobiDB-lite"/>
    </source>
</evidence>
<evidence type="ECO:0008006" key="7">
    <source>
        <dbReference type="Google" id="ProtNLM"/>
    </source>
</evidence>
<dbReference type="RefSeq" id="XP_030847090.1">
    <property type="nucleotide sequence ID" value="XM_030991230.1"/>
</dbReference>
<dbReference type="GO" id="GO:0005096">
    <property type="term" value="F:GTPase activator activity"/>
    <property type="evidence" value="ECO:0007669"/>
    <property type="project" value="InterPro"/>
</dbReference>
<dbReference type="GO" id="GO:1904262">
    <property type="term" value="P:negative regulation of TORC1 signaling"/>
    <property type="evidence" value="ECO:0000318"/>
    <property type="project" value="GO_Central"/>
</dbReference>
<reference evidence="5" key="2">
    <citation type="submission" date="2021-01" db="UniProtKB">
        <authorList>
            <consortium name="EnsemblMetazoa"/>
        </authorList>
    </citation>
    <scope>IDENTIFICATION</scope>
</reference>
<sequence>MKNFKLWVHQKAFSENELLINPKEFPDVKIGDILEIYHPDEESSHLLLQVKSFKDELQQNSKEIISVEQGVASLFQLRAYKNVKVTKVQPGDVALDLVELVFKEQYISRSDMWRLKNSLVDTCIHIQQKLELSGIRAQVQELWSRWERVSCGAITNDTRVAFRSATAMVYLFIQMSSEMWDFDTCGDLYWEKAVGGFLTDLFNKWRDKGVNNEATVVLFSRTFFKAKSLDQFPKWMRDNVKVDYAGRFYQDFYRAVVHHERRDEWHGLLQTLKAHFIVYLKEVLCETQESGQIPPGYNSSAAEGNFLETLNMTLNVFDKHYVDRNFERTGQLVVLLTPGAGVFDVDREMCKITRQRMIDNGIGSDLVCLAEQPLHAVPLFRFHNKTKDVHVQRGDYNIPHWLNYSFYTKEGVHGINDKFKPRIKLAEKIYTSQNGDPLPTLVKCCPQVMSRHALLRHISSDHSLPKPDDIDYQCEEYDEGVFGVLSGKSPKPRTPASMRPSSGGQHRQRQPGSVGHVTFDKQGSPQNKWTKPDVIDPGRRNSSPSAKQGSYHSEDGDVAIAIPGRGNKANPLARIQREANVISHSFEARRRDSSESTTASTSPKGIVVGSAGATTAHFNQAGQGQPRALVNPFGTSSLVVKLTSNRRRWTHTFPQGPSGGAIQTHHRNQITPSYYFSHYYPSNSSNPYHQRNSSTLGSSPSSPHYHWAGPVINGGGARTPTDGTERPSLPRSASENRLRPSASGSSLFSTGSSPSTDTVLQRPGSAGTRGLLDGPGSLDHLMQQHPSLRRLNILWSLTGNQEWTPYTLTGAMLAPLLYLSLAPLPFQTRVDWKSLTATACLPVSTDFYPDRLSLERDFLEFNYELLAEEDIIGPFMTVEAIFQELISQRLLQGFQLVVLPSLDLSSVTRSQRHPPLITNPEKKEYVLSIGRIFHKLCLHLERKTITVTIYKPRHPSLCEPIQYTYQLWSVQNEGYSPIQTTFRHEEIERYNWNYLDNYISSHDNEFSLVDSLKFWRSRFLLIPNTPVLVKRFADEHGISTTEAVSCDRDHAFRQYQTDAFLRFVEILNGIRRQTSTSRGPKASSGRQTPIAGDLTHPGSRSSPVPDRQRHASGTGSPAPHPPNAPAVATTSEESLTICTPLQVIAKAMADPSKGLRFIAPGQKGVPPNCFMSGEAMTWVQRSFSDEVTDVEAFDLLKNMSDNRLIQHASGLPHIPFLHGFYVYCLMLPENVPPFSDATKSHLWCDYIPQLPINNDFTSHWFEVAVMEELSWKQNANEMPCSGVDKDFHPISPWSMREMSGSTPGFGSAPSSSRAFKPQEIRNVMLEIDCNKTDRVEWCHVTYDGQYSVDRAFDLQVEWLVCTPSLLNEMVSICNQTPMCMYMYRSSYCIIRLQGWSRKANTFGYHLVPAPTDPFHQHPEFANPLRCPLFIPLDIQSLKDDVNRRHIGGEMLDEEGVAGGGGSWLGLEPGNKAIDLFQELIMKKFGFTLIRDKGRGTFDGFGFHSSRRGHQMEYIHKSGVCFVSLINSPDETPVIPSVTPTGQGRSSPCEVVKAPRRRNSSGGIPIMVGRDSSFDIVDTMDDDEPDVAFTEERRTMRSGSIREVREKHVDGRFDNVGFLWSMNHMLTKRWRCSACGDEKVYDSIMREVISMSRNVKGKLTDFWLENTETLTF</sequence>
<dbReference type="InterPro" id="IPR027244">
    <property type="entry name" value="IML1"/>
</dbReference>
<dbReference type="InterPro" id="IPR055213">
    <property type="entry name" value="IML1_double_psi_beta_barrel"/>
</dbReference>
<proteinExistence type="predicted"/>
<dbReference type="KEGG" id="spu:591890"/>
<dbReference type="SUPFAM" id="SSF46785">
    <property type="entry name" value="Winged helix' DNA-binding domain"/>
    <property type="match status" value="1"/>
</dbReference>
<dbReference type="Pfam" id="PF12257">
    <property type="entry name" value="IML1"/>
    <property type="match status" value="1"/>
</dbReference>
<dbReference type="PANTHER" id="PTHR13179">
    <property type="entry name" value="DEP DOMAIN CONTAINING PROTEIN 5"/>
    <property type="match status" value="1"/>
</dbReference>